<evidence type="ECO:0000313" key="1">
    <source>
        <dbReference type="EMBL" id="SFK18529.1"/>
    </source>
</evidence>
<organism evidence="1 2">
    <name type="scientific">Celeribacter halophilus</name>
    <dbReference type="NCBI Taxonomy" id="576117"/>
    <lineage>
        <taxon>Bacteria</taxon>
        <taxon>Pseudomonadati</taxon>
        <taxon>Pseudomonadota</taxon>
        <taxon>Alphaproteobacteria</taxon>
        <taxon>Rhodobacterales</taxon>
        <taxon>Roseobacteraceae</taxon>
        <taxon>Celeribacter</taxon>
    </lineage>
</organism>
<accession>A0A1I3XGQ4</accession>
<reference evidence="1 2" key="1">
    <citation type="submission" date="2016-10" db="EMBL/GenBank/DDBJ databases">
        <authorList>
            <person name="de Groot N.N."/>
        </authorList>
    </citation>
    <scope>NUCLEOTIDE SEQUENCE [LARGE SCALE GENOMIC DNA]</scope>
    <source>
        <strain evidence="1 2">CGMCC 1.8891</strain>
    </source>
</reference>
<dbReference type="Pfam" id="PF14350">
    <property type="entry name" value="Beta_protein"/>
    <property type="match status" value="1"/>
</dbReference>
<dbReference type="Proteomes" id="UP000183299">
    <property type="component" value="Unassembled WGS sequence"/>
</dbReference>
<keyword evidence="2" id="KW-1185">Reference proteome</keyword>
<dbReference type="InterPro" id="IPR025683">
    <property type="entry name" value="Protein_beta"/>
</dbReference>
<name>A0A1I3XGQ4_9RHOB</name>
<gene>
    <name evidence="1" type="ORF">SAMN04488138_1541</name>
</gene>
<dbReference type="STRING" id="576117.SAMN04488138_1541"/>
<protein>
    <submittedName>
        <fullName evidence="1">Beta protein</fullName>
    </submittedName>
</protein>
<sequence length="355" mass="40818">MVSVHCEITRGRKKPNKDKTAPFEYNIDKVFDTIKQDFLNAKICVIDITREPTLRSTETESLGQPHNGYEKWVNTVNNLYTDNPKVRPTLIINPQETDDYDTFQSDVFAQFDSFSQTFDLISYRASVLHDDGFVDDIAMLSDRANDFIAQGNTFEVLLDFEYIQPSTADLHASYIAPIIREIREAIPAARIVCVGTSFPKNVTDLGDEERDEFRLEEFQLHAEINRTQNQFIEYGDYGSINPIRNDFSPPVGIHLRARIDFPTETNTIFYYRVAPKIDKDRNILLSPRVTMYKDAAKRVYSDAAFTPIEDSWGCKKIIEAATKSPEGKSPNFWISVRMEIHICRRTDILSKITQN</sequence>
<dbReference type="AlphaFoldDB" id="A0A1I3XGQ4"/>
<proteinExistence type="predicted"/>
<dbReference type="EMBL" id="FORY01000054">
    <property type="protein sequence ID" value="SFK18529.1"/>
    <property type="molecule type" value="Genomic_DNA"/>
</dbReference>
<evidence type="ECO:0000313" key="2">
    <source>
        <dbReference type="Proteomes" id="UP000183299"/>
    </source>
</evidence>